<keyword evidence="2" id="KW-1185">Reference proteome</keyword>
<dbReference type="EMBL" id="CM046131">
    <property type="protein sequence ID" value="KAI8429948.1"/>
    <property type="molecule type" value="Genomic_DNA"/>
</dbReference>
<reference evidence="1 2" key="1">
    <citation type="journal article" date="2022" name="Genome Biol. Evol.">
        <title>The Spruce Budworm Genome: Reconstructing the Evolutionary History of Antifreeze Proteins.</title>
        <authorList>
            <person name="Beliveau C."/>
            <person name="Gagne P."/>
            <person name="Picq S."/>
            <person name="Vernygora O."/>
            <person name="Keeling C.I."/>
            <person name="Pinkney K."/>
            <person name="Doucet D."/>
            <person name="Wen F."/>
            <person name="Johnston J.S."/>
            <person name="Maaroufi H."/>
            <person name="Boyle B."/>
            <person name="Laroche J."/>
            <person name="Dewar K."/>
            <person name="Juretic N."/>
            <person name="Blackburn G."/>
            <person name="Nisole A."/>
            <person name="Brunet B."/>
            <person name="Brandao M."/>
            <person name="Lumley L."/>
            <person name="Duan J."/>
            <person name="Quan G."/>
            <person name="Lucarotti C.J."/>
            <person name="Roe A.D."/>
            <person name="Sperling F.A.H."/>
            <person name="Levesque R.C."/>
            <person name="Cusson M."/>
        </authorList>
    </citation>
    <scope>NUCLEOTIDE SEQUENCE [LARGE SCALE GENOMIC DNA]</scope>
    <source>
        <strain evidence="1">Glfc:IPQL:Cfum</strain>
    </source>
</reference>
<accession>A0ACC0K0N3</accession>
<evidence type="ECO:0000313" key="2">
    <source>
        <dbReference type="Proteomes" id="UP001064048"/>
    </source>
</evidence>
<name>A0ACC0K0N3_CHOFU</name>
<sequence length="88" mass="10598">MGVWTAPLDGINRVHDIRFDTEWKSRGCLNHMLVRHKQNTQDMFQMYKTLVDSEGKILCKTETYYDTPYDYDWKQRPSRCCNEPHLLK</sequence>
<organism evidence="1 2">
    <name type="scientific">Choristoneura fumiferana</name>
    <name type="common">Spruce budworm moth</name>
    <name type="synonym">Archips fumiferana</name>
    <dbReference type="NCBI Taxonomy" id="7141"/>
    <lineage>
        <taxon>Eukaryota</taxon>
        <taxon>Metazoa</taxon>
        <taxon>Ecdysozoa</taxon>
        <taxon>Arthropoda</taxon>
        <taxon>Hexapoda</taxon>
        <taxon>Insecta</taxon>
        <taxon>Pterygota</taxon>
        <taxon>Neoptera</taxon>
        <taxon>Endopterygota</taxon>
        <taxon>Lepidoptera</taxon>
        <taxon>Glossata</taxon>
        <taxon>Ditrysia</taxon>
        <taxon>Tortricoidea</taxon>
        <taxon>Tortricidae</taxon>
        <taxon>Tortricinae</taxon>
        <taxon>Choristoneura</taxon>
    </lineage>
</organism>
<evidence type="ECO:0000313" key="1">
    <source>
        <dbReference type="EMBL" id="KAI8429948.1"/>
    </source>
</evidence>
<gene>
    <name evidence="1" type="ORF">MSG28_000411</name>
</gene>
<protein>
    <submittedName>
        <fullName evidence="1">Uncharacterized protein</fullName>
    </submittedName>
</protein>
<comment type="caution">
    <text evidence="1">The sequence shown here is derived from an EMBL/GenBank/DDBJ whole genome shotgun (WGS) entry which is preliminary data.</text>
</comment>
<dbReference type="Proteomes" id="UP001064048">
    <property type="component" value="Chromosome Z"/>
</dbReference>
<proteinExistence type="predicted"/>